<name>A0A0D0BIL9_9AGAR</name>
<gene>
    <name evidence="2" type="ORF">GYMLUDRAFT_896811</name>
</gene>
<proteinExistence type="predicted"/>
<protein>
    <submittedName>
        <fullName evidence="2">Uncharacterized protein</fullName>
    </submittedName>
</protein>
<organism evidence="2 3">
    <name type="scientific">Collybiopsis luxurians FD-317 M1</name>
    <dbReference type="NCBI Taxonomy" id="944289"/>
    <lineage>
        <taxon>Eukaryota</taxon>
        <taxon>Fungi</taxon>
        <taxon>Dikarya</taxon>
        <taxon>Basidiomycota</taxon>
        <taxon>Agaricomycotina</taxon>
        <taxon>Agaricomycetes</taxon>
        <taxon>Agaricomycetidae</taxon>
        <taxon>Agaricales</taxon>
        <taxon>Marasmiineae</taxon>
        <taxon>Omphalotaceae</taxon>
        <taxon>Collybiopsis</taxon>
        <taxon>Collybiopsis luxurians</taxon>
    </lineage>
</organism>
<evidence type="ECO:0000313" key="3">
    <source>
        <dbReference type="Proteomes" id="UP000053593"/>
    </source>
</evidence>
<accession>A0A0D0BIL9</accession>
<keyword evidence="1" id="KW-0472">Membrane</keyword>
<keyword evidence="1" id="KW-1133">Transmembrane helix</keyword>
<dbReference type="AlphaFoldDB" id="A0A0D0BIL9"/>
<dbReference type="EMBL" id="KN834814">
    <property type="protein sequence ID" value="KIK54636.1"/>
    <property type="molecule type" value="Genomic_DNA"/>
</dbReference>
<keyword evidence="1" id="KW-0812">Transmembrane</keyword>
<sequence length="62" mass="6744">MTLSSFSSNFSESVTVGSSISLANYCSSPLRPWYARFLPSAYMPCTIAASASLLLSFSFQVY</sequence>
<reference evidence="2 3" key="1">
    <citation type="submission" date="2014-04" db="EMBL/GenBank/DDBJ databases">
        <title>Evolutionary Origins and Diversification of the Mycorrhizal Mutualists.</title>
        <authorList>
            <consortium name="DOE Joint Genome Institute"/>
            <consortium name="Mycorrhizal Genomics Consortium"/>
            <person name="Kohler A."/>
            <person name="Kuo A."/>
            <person name="Nagy L.G."/>
            <person name="Floudas D."/>
            <person name="Copeland A."/>
            <person name="Barry K.W."/>
            <person name="Cichocki N."/>
            <person name="Veneault-Fourrey C."/>
            <person name="LaButti K."/>
            <person name="Lindquist E.A."/>
            <person name="Lipzen A."/>
            <person name="Lundell T."/>
            <person name="Morin E."/>
            <person name="Murat C."/>
            <person name="Riley R."/>
            <person name="Ohm R."/>
            <person name="Sun H."/>
            <person name="Tunlid A."/>
            <person name="Henrissat B."/>
            <person name="Grigoriev I.V."/>
            <person name="Hibbett D.S."/>
            <person name="Martin F."/>
        </authorList>
    </citation>
    <scope>NUCLEOTIDE SEQUENCE [LARGE SCALE GENOMIC DNA]</scope>
    <source>
        <strain evidence="2 3">FD-317 M1</strain>
    </source>
</reference>
<keyword evidence="3" id="KW-1185">Reference proteome</keyword>
<evidence type="ECO:0000313" key="2">
    <source>
        <dbReference type="EMBL" id="KIK54636.1"/>
    </source>
</evidence>
<dbReference type="HOGENOM" id="CLU_2904403_0_0_1"/>
<evidence type="ECO:0000256" key="1">
    <source>
        <dbReference type="SAM" id="Phobius"/>
    </source>
</evidence>
<dbReference type="Proteomes" id="UP000053593">
    <property type="component" value="Unassembled WGS sequence"/>
</dbReference>
<feature type="transmembrane region" description="Helical" evidence="1">
    <location>
        <begin position="41"/>
        <end position="59"/>
    </location>
</feature>